<dbReference type="KEGG" id="pstu:UIB01_15745"/>
<keyword evidence="1" id="KW-0175">Coiled coil</keyword>
<evidence type="ECO:0000256" key="2">
    <source>
        <dbReference type="SAM" id="Phobius"/>
    </source>
</evidence>
<dbReference type="EMBL" id="CP007509">
    <property type="protein sequence ID" value="AHY45122.1"/>
    <property type="molecule type" value="Genomic_DNA"/>
</dbReference>
<accession>A0A023WY34</accession>
<keyword evidence="2" id="KW-0812">Transmembrane</keyword>
<protein>
    <submittedName>
        <fullName evidence="3">Uncharacterized protein</fullName>
    </submittedName>
</protein>
<proteinExistence type="predicted"/>
<keyword evidence="2" id="KW-1133">Transmembrane helix</keyword>
<evidence type="ECO:0000256" key="1">
    <source>
        <dbReference type="SAM" id="Coils"/>
    </source>
</evidence>
<dbReference type="PATRIC" id="fig|316.97.peg.3148"/>
<name>A0A023WY34_STUST</name>
<evidence type="ECO:0000313" key="3">
    <source>
        <dbReference type="EMBL" id="AHY45122.1"/>
    </source>
</evidence>
<reference evidence="3 4" key="1">
    <citation type="submission" date="2014-03" db="EMBL/GenBank/DDBJ databases">
        <title>Complete genome sequence of Pseudomonas stutzeri 19SMN4.</title>
        <authorList>
            <person name="Brunet-Galmes I."/>
            <person name="Nogales B."/>
            <person name="Busquets A."/>
            <person name="Pena A."/>
            <person name="Gomila M."/>
            <person name="Garcia-Valdes E."/>
            <person name="Lalucat J."/>
            <person name="Bennasar A."/>
            <person name="Bosch R."/>
        </authorList>
    </citation>
    <scope>NUCLEOTIDE SEQUENCE [LARGE SCALE GENOMIC DNA]</scope>
    <source>
        <strain evidence="3 4">19SMN4</strain>
    </source>
</reference>
<gene>
    <name evidence="3" type="ORF">UIB01_15745</name>
</gene>
<feature type="coiled-coil region" evidence="1">
    <location>
        <begin position="30"/>
        <end position="100"/>
    </location>
</feature>
<keyword evidence="2" id="KW-0472">Membrane</keyword>
<dbReference type="Proteomes" id="UP000025238">
    <property type="component" value="Chromosome"/>
</dbReference>
<dbReference type="AlphaFoldDB" id="A0A023WY34"/>
<evidence type="ECO:0000313" key="4">
    <source>
        <dbReference type="Proteomes" id="UP000025238"/>
    </source>
</evidence>
<feature type="transmembrane region" description="Helical" evidence="2">
    <location>
        <begin position="6"/>
        <end position="27"/>
    </location>
</feature>
<sequence>MNFTTIQILAFVGAVAAMTIVFGLGYLEGRRAARQDLEHLATANRQLVENLRHRAERAQHEHTISRLNAAQALEHLTEELDALRAELADAQRRALTAEDAETLAEIAAKLNLAATVFTKMGSEQGTHASKLALAAIAIADRYWNTTPLSTWERVDATLGTQPAAMCM</sequence>
<organism evidence="3 4">
    <name type="scientific">Stutzerimonas stutzeri</name>
    <name type="common">Pseudomonas stutzeri</name>
    <dbReference type="NCBI Taxonomy" id="316"/>
    <lineage>
        <taxon>Bacteria</taxon>
        <taxon>Pseudomonadati</taxon>
        <taxon>Pseudomonadota</taxon>
        <taxon>Gammaproteobacteria</taxon>
        <taxon>Pseudomonadales</taxon>
        <taxon>Pseudomonadaceae</taxon>
        <taxon>Stutzerimonas</taxon>
    </lineage>
</organism>